<proteinExistence type="predicted"/>
<name>A0A7M2T1E0_9ACTN</name>
<keyword evidence="3" id="KW-1185">Reference proteome</keyword>
<protein>
    <recommendedName>
        <fullName evidence="4">6-phosphogluconate dehydrogenase C-terminal domain-containing protein</fullName>
    </recommendedName>
</protein>
<gene>
    <name evidence="2" type="ORF">IM697_33740</name>
</gene>
<sequence length="60" mass="6637">MPPRRPGGRAAARRPPPAARRSIPVPAFSAAFTHYDTLRTGHPGTFHTHWSHPDRPESTT</sequence>
<evidence type="ECO:0000313" key="3">
    <source>
        <dbReference type="Proteomes" id="UP000594205"/>
    </source>
</evidence>
<dbReference type="KEGG" id="sfeu:IM697_33740"/>
<reference evidence="2 3" key="1">
    <citation type="submission" date="2020-10" db="EMBL/GenBank/DDBJ databases">
        <title>Streptomyces ferrugineus complate genome analysis.</title>
        <authorList>
            <person name="Anwar N."/>
        </authorList>
    </citation>
    <scope>NUCLEOTIDE SEQUENCE [LARGE SCALE GENOMIC DNA]</scope>
    <source>
        <strain evidence="2 3">CCTCC AA2014009</strain>
    </source>
</reference>
<evidence type="ECO:0000313" key="2">
    <source>
        <dbReference type="EMBL" id="QOV41588.1"/>
    </source>
</evidence>
<evidence type="ECO:0008006" key="4">
    <source>
        <dbReference type="Google" id="ProtNLM"/>
    </source>
</evidence>
<dbReference type="AlphaFoldDB" id="A0A7M2T1E0"/>
<accession>A0A7M2T1E0</accession>
<feature type="region of interest" description="Disordered" evidence="1">
    <location>
        <begin position="1"/>
        <end position="22"/>
    </location>
</feature>
<organism evidence="2 3">
    <name type="scientific">Streptomyces ferrugineus</name>
    <dbReference type="NCBI Taxonomy" id="1413221"/>
    <lineage>
        <taxon>Bacteria</taxon>
        <taxon>Bacillati</taxon>
        <taxon>Actinomycetota</taxon>
        <taxon>Actinomycetes</taxon>
        <taxon>Kitasatosporales</taxon>
        <taxon>Streptomycetaceae</taxon>
        <taxon>Streptomyces</taxon>
    </lineage>
</organism>
<evidence type="ECO:0000256" key="1">
    <source>
        <dbReference type="SAM" id="MobiDB-lite"/>
    </source>
</evidence>
<dbReference type="EMBL" id="CP063373">
    <property type="protein sequence ID" value="QOV41588.1"/>
    <property type="molecule type" value="Genomic_DNA"/>
</dbReference>
<dbReference type="Proteomes" id="UP000594205">
    <property type="component" value="Chromosome"/>
</dbReference>
<dbReference type="RefSeq" id="WP_194050153.1">
    <property type="nucleotide sequence ID" value="NZ_CP063373.1"/>
</dbReference>